<evidence type="ECO:0000313" key="4">
    <source>
        <dbReference type="Proteomes" id="UP000034749"/>
    </source>
</evidence>
<dbReference type="InterPro" id="IPR041682">
    <property type="entry name" value="AAA_14"/>
</dbReference>
<protein>
    <recommendedName>
        <fullName evidence="5">ATPase</fullName>
    </recommendedName>
</protein>
<dbReference type="Gene3D" id="1.10.10.10">
    <property type="entry name" value="Winged helix-like DNA-binding domain superfamily/Winged helix DNA-binding domain"/>
    <property type="match status" value="1"/>
</dbReference>
<sequence length="350" mass="39848">MFIRLIGKKIEEKSYNGKKVNYISCDDPTARASLSNKGSVELRTIIGSCEIVILDEAQLVENIGITIKLLVDNYPDLQVIATGSSSFDLANKIVEPLTGRSFEFSFYSMSLQEIEFNLSRSNVLSRMNNFLIMGTYPAVVSQPEYALDTLQNISGGFLYKDILAYEGIRKPELLQKILTVIARSQGSEISVQSIANDTDASQHTVSNYIYLLEQAHLIYTLRSVESNDITSIRKKKKYFITDTGIRNSLVGGYLSIETRSDVGQLWEMICVMERIKFHTNSGRIPKIYYWRYNDQEVDIVDLTPSFESAFECTWSLKGSKSKKIPKAFLQDFPNLKVSIVHHENFWILYE</sequence>
<dbReference type="InterPro" id="IPR027417">
    <property type="entry name" value="P-loop_NTPase"/>
</dbReference>
<organism evidence="3 4">
    <name type="scientific">Candidatus Nomurabacteria bacterium GW2011_GWA2_40_9</name>
    <dbReference type="NCBI Taxonomy" id="1618734"/>
    <lineage>
        <taxon>Bacteria</taxon>
        <taxon>Candidatus Nomuraibacteriota</taxon>
    </lineage>
</organism>
<dbReference type="Proteomes" id="UP000034749">
    <property type="component" value="Unassembled WGS sequence"/>
</dbReference>
<evidence type="ECO:0000259" key="2">
    <source>
        <dbReference type="Pfam" id="PF13635"/>
    </source>
</evidence>
<proteinExistence type="predicted"/>
<evidence type="ECO:0000313" key="3">
    <source>
        <dbReference type="EMBL" id="KKR78166.1"/>
    </source>
</evidence>
<dbReference type="EMBL" id="LBZW01000041">
    <property type="protein sequence ID" value="KKR78166.1"/>
    <property type="molecule type" value="Genomic_DNA"/>
</dbReference>
<dbReference type="InterPro" id="IPR036388">
    <property type="entry name" value="WH-like_DNA-bd_sf"/>
</dbReference>
<accession>A0A0G0TTN2</accession>
<evidence type="ECO:0000259" key="1">
    <source>
        <dbReference type="Pfam" id="PF13173"/>
    </source>
</evidence>
<dbReference type="Pfam" id="PF13173">
    <property type="entry name" value="AAA_14"/>
    <property type="match status" value="1"/>
</dbReference>
<dbReference type="PANTHER" id="PTHR43566:SF1">
    <property type="entry name" value="AAA+ ATPASE DOMAIN-CONTAINING PROTEIN"/>
    <property type="match status" value="1"/>
</dbReference>
<comment type="caution">
    <text evidence="3">The sequence shown here is derived from an EMBL/GenBank/DDBJ whole genome shotgun (WGS) entry which is preliminary data.</text>
</comment>
<name>A0A0G0TTN2_9BACT</name>
<evidence type="ECO:0008006" key="5">
    <source>
        <dbReference type="Google" id="ProtNLM"/>
    </source>
</evidence>
<dbReference type="SUPFAM" id="SSF52540">
    <property type="entry name" value="P-loop containing nucleoside triphosphate hydrolases"/>
    <property type="match status" value="1"/>
</dbReference>
<reference evidence="3 4" key="1">
    <citation type="journal article" date="2015" name="Nature">
        <title>rRNA introns, odd ribosomes, and small enigmatic genomes across a large radiation of phyla.</title>
        <authorList>
            <person name="Brown C.T."/>
            <person name="Hug L.A."/>
            <person name="Thomas B.C."/>
            <person name="Sharon I."/>
            <person name="Castelle C.J."/>
            <person name="Singh A."/>
            <person name="Wilkins M.J."/>
            <person name="Williams K.H."/>
            <person name="Banfield J.F."/>
        </authorList>
    </citation>
    <scope>NUCLEOTIDE SEQUENCE [LARGE SCALE GENOMIC DNA]</scope>
</reference>
<dbReference type="InterPro" id="IPR025420">
    <property type="entry name" value="DUF4143"/>
</dbReference>
<feature type="domain" description="AAA" evidence="1">
    <location>
        <begin position="12"/>
        <end position="114"/>
    </location>
</feature>
<dbReference type="SUPFAM" id="SSF46785">
    <property type="entry name" value="Winged helix' DNA-binding domain"/>
    <property type="match status" value="1"/>
</dbReference>
<dbReference type="Pfam" id="PF13635">
    <property type="entry name" value="DUF4143"/>
    <property type="match status" value="1"/>
</dbReference>
<dbReference type="AlphaFoldDB" id="A0A0G0TTN2"/>
<feature type="domain" description="DUF4143" evidence="2">
    <location>
        <begin position="160"/>
        <end position="301"/>
    </location>
</feature>
<dbReference type="PANTHER" id="PTHR43566">
    <property type="entry name" value="CONSERVED PROTEIN"/>
    <property type="match status" value="1"/>
</dbReference>
<dbReference type="InterPro" id="IPR036390">
    <property type="entry name" value="WH_DNA-bd_sf"/>
</dbReference>
<gene>
    <name evidence="3" type="ORF">UU24_C0041G0007</name>
</gene>